<gene>
    <name evidence="1" type="ORF">SAMN04487974_11322</name>
</gene>
<organism evidence="1 2">
    <name type="scientific">Pelagibacterium luteolum</name>
    <dbReference type="NCBI Taxonomy" id="440168"/>
    <lineage>
        <taxon>Bacteria</taxon>
        <taxon>Pseudomonadati</taxon>
        <taxon>Pseudomonadota</taxon>
        <taxon>Alphaproteobacteria</taxon>
        <taxon>Hyphomicrobiales</taxon>
        <taxon>Devosiaceae</taxon>
        <taxon>Pelagibacterium</taxon>
    </lineage>
</organism>
<evidence type="ECO:0000313" key="2">
    <source>
        <dbReference type="Proteomes" id="UP000199495"/>
    </source>
</evidence>
<accession>A0A1G7YB46</accession>
<dbReference type="OrthoDB" id="9791432at2"/>
<dbReference type="Proteomes" id="UP000199495">
    <property type="component" value="Unassembled WGS sequence"/>
</dbReference>
<keyword evidence="2" id="KW-1185">Reference proteome</keyword>
<keyword evidence="1" id="KW-0969">Cilium</keyword>
<name>A0A1G7YB46_9HYPH</name>
<dbReference type="STRING" id="440168.SAMN04487974_11322"/>
<sequence length="240" mass="24730">MRQIRLLPVVVLAASALLILKTVGLVTGDGYTPGVQSAFAAGDTAAAEAPAPEPATAEATGAPVDPVQAAADSLFGSVPEAVEAAEGGATGSDTGEIVLQRLAERRAELDAFALELESRMSLVEAAELRIEERMAELSALEAQINVSLDAQDAAAEAQFAAVVAMYENMRAGDAATIFNDLDTSVLVAVGKKMNPRKLGPIMANMVPARAQQLTVLLAQTDVATPAPVQQSADLPQIVGQ</sequence>
<keyword evidence="1" id="KW-0282">Flagellum</keyword>
<dbReference type="RefSeq" id="WP_090597746.1">
    <property type="nucleotide sequence ID" value="NZ_FNCS01000013.1"/>
</dbReference>
<reference evidence="1 2" key="1">
    <citation type="submission" date="2016-10" db="EMBL/GenBank/DDBJ databases">
        <authorList>
            <person name="de Groot N.N."/>
        </authorList>
    </citation>
    <scope>NUCLEOTIDE SEQUENCE [LARGE SCALE GENOMIC DNA]</scope>
    <source>
        <strain evidence="1 2">CGMCC 1.10267</strain>
    </source>
</reference>
<proteinExistence type="predicted"/>
<keyword evidence="1" id="KW-0966">Cell projection</keyword>
<protein>
    <submittedName>
        <fullName evidence="1">Flagellar motility protein MotE, a chaperone for MotC folding</fullName>
    </submittedName>
</protein>
<dbReference type="AlphaFoldDB" id="A0A1G7YB46"/>
<evidence type="ECO:0000313" key="1">
    <source>
        <dbReference type="EMBL" id="SDG93573.1"/>
    </source>
</evidence>
<dbReference type="EMBL" id="FNCS01000013">
    <property type="protein sequence ID" value="SDG93573.1"/>
    <property type="molecule type" value="Genomic_DNA"/>
</dbReference>